<proteinExistence type="predicted"/>
<dbReference type="Pfam" id="PF01850">
    <property type="entry name" value="PIN"/>
    <property type="match status" value="1"/>
</dbReference>
<comment type="caution">
    <text evidence="2">The sequence shown here is derived from an EMBL/GenBank/DDBJ whole genome shotgun (WGS) entry which is preliminary data.</text>
</comment>
<sequence>MTQRQVVLDTCMVIDIMEADIFAQKMRRRLRGKSIRFVLTDVVCREAKKARGFDVHSISARIQRLLGREVDVISIEERHIAEAERLSSRYHMCHHGDNRILAFCRERSLPLVTRDEDLHRVSQWVGVASFRPSEVGGI</sequence>
<dbReference type="Gene3D" id="3.40.50.1010">
    <property type="entry name" value="5'-nuclease"/>
    <property type="match status" value="1"/>
</dbReference>
<feature type="domain" description="PIN" evidence="1">
    <location>
        <begin position="6"/>
        <end position="122"/>
    </location>
</feature>
<dbReference type="InterPro" id="IPR029060">
    <property type="entry name" value="PIN-like_dom_sf"/>
</dbReference>
<evidence type="ECO:0000313" key="3">
    <source>
        <dbReference type="Proteomes" id="UP001174909"/>
    </source>
</evidence>
<keyword evidence="3" id="KW-1185">Reference proteome</keyword>
<gene>
    <name evidence="2" type="ORF">GBAR_LOCUS23695</name>
</gene>
<accession>A0AA35X3G9</accession>
<dbReference type="Proteomes" id="UP001174909">
    <property type="component" value="Unassembled WGS sequence"/>
</dbReference>
<evidence type="ECO:0000313" key="2">
    <source>
        <dbReference type="EMBL" id="CAI8042744.1"/>
    </source>
</evidence>
<protein>
    <recommendedName>
        <fullName evidence="1">PIN domain-containing protein</fullName>
    </recommendedName>
</protein>
<reference evidence="2" key="1">
    <citation type="submission" date="2023-03" db="EMBL/GenBank/DDBJ databases">
        <authorList>
            <person name="Steffen K."/>
            <person name="Cardenas P."/>
        </authorList>
    </citation>
    <scope>NUCLEOTIDE SEQUENCE</scope>
</reference>
<evidence type="ECO:0000259" key="1">
    <source>
        <dbReference type="Pfam" id="PF01850"/>
    </source>
</evidence>
<dbReference type="SUPFAM" id="SSF88723">
    <property type="entry name" value="PIN domain-like"/>
    <property type="match status" value="1"/>
</dbReference>
<dbReference type="AlphaFoldDB" id="A0AA35X3G9"/>
<name>A0AA35X3G9_GEOBA</name>
<dbReference type="EMBL" id="CASHTH010003282">
    <property type="protein sequence ID" value="CAI8042744.1"/>
    <property type="molecule type" value="Genomic_DNA"/>
</dbReference>
<organism evidence="2 3">
    <name type="scientific">Geodia barretti</name>
    <name type="common">Barrett's horny sponge</name>
    <dbReference type="NCBI Taxonomy" id="519541"/>
    <lineage>
        <taxon>Eukaryota</taxon>
        <taxon>Metazoa</taxon>
        <taxon>Porifera</taxon>
        <taxon>Demospongiae</taxon>
        <taxon>Heteroscleromorpha</taxon>
        <taxon>Tetractinellida</taxon>
        <taxon>Astrophorina</taxon>
        <taxon>Geodiidae</taxon>
        <taxon>Geodia</taxon>
    </lineage>
</organism>
<dbReference type="InterPro" id="IPR002716">
    <property type="entry name" value="PIN_dom"/>
</dbReference>